<dbReference type="CDD" id="cd11854">
    <property type="entry name" value="SH3_Fus1p"/>
    <property type="match status" value="1"/>
</dbReference>
<evidence type="ECO:0000313" key="6">
    <source>
        <dbReference type="Proteomes" id="UP001212997"/>
    </source>
</evidence>
<evidence type="ECO:0000256" key="3">
    <source>
        <dbReference type="SAM" id="MobiDB-lite"/>
    </source>
</evidence>
<dbReference type="Gene3D" id="2.30.30.40">
    <property type="entry name" value="SH3 Domains"/>
    <property type="match status" value="1"/>
</dbReference>
<evidence type="ECO:0000259" key="4">
    <source>
        <dbReference type="PROSITE" id="PS50002"/>
    </source>
</evidence>
<reference evidence="5" key="1">
    <citation type="submission" date="2022-07" db="EMBL/GenBank/DDBJ databases">
        <title>Genome Sequence of Physisporinus lineatus.</title>
        <authorList>
            <person name="Buettner E."/>
        </authorList>
    </citation>
    <scope>NUCLEOTIDE SEQUENCE</scope>
    <source>
        <strain evidence="5">VT162</strain>
    </source>
</reference>
<name>A0AAD5V0U4_9APHY</name>
<dbReference type="Proteomes" id="UP001212997">
    <property type="component" value="Unassembled WGS sequence"/>
</dbReference>
<feature type="domain" description="SH3" evidence="4">
    <location>
        <begin position="305"/>
        <end position="368"/>
    </location>
</feature>
<feature type="compositionally biased region" description="Low complexity" evidence="3">
    <location>
        <begin position="43"/>
        <end position="53"/>
    </location>
</feature>
<dbReference type="SMART" id="SM00326">
    <property type="entry name" value="SH3"/>
    <property type="match status" value="1"/>
</dbReference>
<protein>
    <recommendedName>
        <fullName evidence="4">SH3 domain-containing protein</fullName>
    </recommendedName>
</protein>
<evidence type="ECO:0000256" key="2">
    <source>
        <dbReference type="PROSITE-ProRule" id="PRU00192"/>
    </source>
</evidence>
<dbReference type="InterPro" id="IPR036028">
    <property type="entry name" value="SH3-like_dom_sf"/>
</dbReference>
<evidence type="ECO:0000313" key="5">
    <source>
        <dbReference type="EMBL" id="KAJ3483183.1"/>
    </source>
</evidence>
<proteinExistence type="predicted"/>
<gene>
    <name evidence="5" type="ORF">NLI96_g6493</name>
</gene>
<evidence type="ECO:0000256" key="1">
    <source>
        <dbReference type="ARBA" id="ARBA00022443"/>
    </source>
</evidence>
<dbReference type="Pfam" id="PF14604">
    <property type="entry name" value="SH3_9"/>
    <property type="match status" value="1"/>
</dbReference>
<feature type="region of interest" description="Disordered" evidence="3">
    <location>
        <begin position="192"/>
        <end position="211"/>
    </location>
</feature>
<dbReference type="SUPFAM" id="SSF50044">
    <property type="entry name" value="SH3-domain"/>
    <property type="match status" value="1"/>
</dbReference>
<organism evidence="5 6">
    <name type="scientific">Meripilus lineatus</name>
    <dbReference type="NCBI Taxonomy" id="2056292"/>
    <lineage>
        <taxon>Eukaryota</taxon>
        <taxon>Fungi</taxon>
        <taxon>Dikarya</taxon>
        <taxon>Basidiomycota</taxon>
        <taxon>Agaricomycotina</taxon>
        <taxon>Agaricomycetes</taxon>
        <taxon>Polyporales</taxon>
        <taxon>Meripilaceae</taxon>
        <taxon>Meripilus</taxon>
    </lineage>
</organism>
<feature type="region of interest" description="Disordered" evidence="3">
    <location>
        <begin position="272"/>
        <end position="296"/>
    </location>
</feature>
<dbReference type="InterPro" id="IPR001452">
    <property type="entry name" value="SH3_domain"/>
</dbReference>
<dbReference type="PROSITE" id="PS50002">
    <property type="entry name" value="SH3"/>
    <property type="match status" value="1"/>
</dbReference>
<dbReference type="EMBL" id="JANAWD010000238">
    <property type="protein sequence ID" value="KAJ3483183.1"/>
    <property type="molecule type" value="Genomic_DNA"/>
</dbReference>
<comment type="caution">
    <text evidence="5">The sequence shown here is derived from an EMBL/GenBank/DDBJ whole genome shotgun (WGS) entry which is preliminary data.</text>
</comment>
<feature type="region of interest" description="Disordered" evidence="3">
    <location>
        <begin position="32"/>
        <end position="53"/>
    </location>
</feature>
<accession>A0AAD5V0U4</accession>
<feature type="compositionally biased region" description="Low complexity" evidence="3">
    <location>
        <begin position="194"/>
        <end position="211"/>
    </location>
</feature>
<keyword evidence="1 2" id="KW-0728">SH3 domain</keyword>
<dbReference type="AlphaFoldDB" id="A0AAD5V0U4"/>
<keyword evidence="6" id="KW-1185">Reference proteome</keyword>
<dbReference type="InterPro" id="IPR035521">
    <property type="entry name" value="Fus1_SH3"/>
</dbReference>
<sequence length="391" mass="42414">MSVATLRHRSPGSEHVIRQFLYDRRNVGHSVGVPRADTVGDASSTPVPSTPGSGDKTAVKVLIAFVVILSVAVIGKHPKILVSPGTQLTDSIKTLALLAWRIGVWRRRRLQGGNLARRGSGSSTEKLTASARYRISFPHSGNGHDEKIGDLEAYMLPNPLPAVHSPDKAVRNGTNRFLGSWSFRKSTLSPTSAQQQLLSEPRSQPSSQPQPVPQVTALAYFKSPTSSTQANLGTPGAVPTLQLVGSPNRSRPATPVASLALDVIKEVNPISPVPSPRTASHGPDSPLYKAVGANRPRSKSFNGKKLPRLMTVVYTFVPTLADELSIKLGETIRLIEEYEDEWCLVQRVGKPDAEKGVIPRFCLQERPEVIGTLPRNKKAMSHLHYVQSARP</sequence>